<evidence type="ECO:0000313" key="1">
    <source>
        <dbReference type="EMBL" id="CAK9319294.1"/>
    </source>
</evidence>
<dbReference type="PANTHER" id="PTHR47364:SF2">
    <property type="entry name" value="CYSTEINE PROTEINASE INHIBITOR 5"/>
    <property type="match status" value="1"/>
</dbReference>
<keyword evidence="2" id="KW-1185">Reference proteome</keyword>
<evidence type="ECO:0008006" key="3">
    <source>
        <dbReference type="Google" id="ProtNLM"/>
    </source>
</evidence>
<dbReference type="Proteomes" id="UP001642487">
    <property type="component" value="Chromosome 4"/>
</dbReference>
<dbReference type="InterPro" id="IPR046350">
    <property type="entry name" value="Cystatin_sf"/>
</dbReference>
<organism evidence="1 2">
    <name type="scientific">Citrullus colocynthis</name>
    <name type="common">colocynth</name>
    <dbReference type="NCBI Taxonomy" id="252529"/>
    <lineage>
        <taxon>Eukaryota</taxon>
        <taxon>Viridiplantae</taxon>
        <taxon>Streptophyta</taxon>
        <taxon>Embryophyta</taxon>
        <taxon>Tracheophyta</taxon>
        <taxon>Spermatophyta</taxon>
        <taxon>Magnoliopsida</taxon>
        <taxon>eudicotyledons</taxon>
        <taxon>Gunneridae</taxon>
        <taxon>Pentapetalae</taxon>
        <taxon>rosids</taxon>
        <taxon>fabids</taxon>
        <taxon>Cucurbitales</taxon>
        <taxon>Cucurbitaceae</taxon>
        <taxon>Benincaseae</taxon>
        <taxon>Citrullus</taxon>
    </lineage>
</organism>
<sequence length="124" mass="14067">MNGGADHHVLVHNHKHFDWKAIEDTKDSYVQDMGRFAVAKFTNELIEEIGTFIRVVSCGSVVVEEGTMYRIVVEMKKENVTQSHLSSIELYVAKVLDHKYPLKSWTLWSFECSTLLALPSGLAL</sequence>
<proteinExistence type="predicted"/>
<name>A0ABP0YFL9_9ROSI</name>
<accession>A0ABP0YFL9</accession>
<evidence type="ECO:0000313" key="2">
    <source>
        <dbReference type="Proteomes" id="UP001642487"/>
    </source>
</evidence>
<protein>
    <recommendedName>
        <fullName evidence="3">Cysteine proteinase inhibitor</fullName>
    </recommendedName>
</protein>
<dbReference type="Gene3D" id="3.10.450.10">
    <property type="match status" value="1"/>
</dbReference>
<dbReference type="EMBL" id="OZ021738">
    <property type="protein sequence ID" value="CAK9319294.1"/>
    <property type="molecule type" value="Genomic_DNA"/>
</dbReference>
<gene>
    <name evidence="1" type="ORF">CITCOLO1_LOCUS11288</name>
</gene>
<dbReference type="PANTHER" id="PTHR47364">
    <property type="entry name" value="CYSTEINE PROTEINASE INHIBITOR 5"/>
    <property type="match status" value="1"/>
</dbReference>
<dbReference type="SUPFAM" id="SSF54403">
    <property type="entry name" value="Cystatin/monellin"/>
    <property type="match status" value="1"/>
</dbReference>
<reference evidence="1 2" key="1">
    <citation type="submission" date="2024-03" db="EMBL/GenBank/DDBJ databases">
        <authorList>
            <person name="Gkanogiannis A."/>
            <person name="Becerra Lopez-Lavalle L."/>
        </authorList>
    </citation>
    <scope>NUCLEOTIDE SEQUENCE [LARGE SCALE GENOMIC DNA]</scope>
</reference>